<feature type="transmembrane region" description="Helical" evidence="1">
    <location>
        <begin position="7"/>
        <end position="30"/>
    </location>
</feature>
<keyword evidence="1" id="KW-0812">Transmembrane</keyword>
<feature type="transmembrane region" description="Helical" evidence="1">
    <location>
        <begin position="117"/>
        <end position="138"/>
    </location>
</feature>
<evidence type="ECO:0008006" key="4">
    <source>
        <dbReference type="Google" id="ProtNLM"/>
    </source>
</evidence>
<keyword evidence="1" id="KW-1133">Transmembrane helix</keyword>
<proteinExistence type="predicted"/>
<sequence length="242" mass="26721">MKRATAICSGLFCVSFGVFTAAWTVIFVVHGEFLNAVVAFGFATFCFGFLIPLFTVIPGKAAPRVNVDEGGTTFRPDRGVEMPLYIGLLGAVTACAVYTIFAPAGRVTIAIPHSMRYSIPFASGVLVLMGVPMLWRYFRRGSTKYLRLTPSGFELEESWRTESGEWGQVKNVTDESSDKKWARSGPIVFVMSDDRTPTIAASAMTPDGKALRELVRFYWEHPEVRDELTDGKAIERLARSLA</sequence>
<reference evidence="2 3" key="1">
    <citation type="journal article" date="2019" name="Emerg. Microbes Infect.">
        <title>Comprehensive subspecies identification of 175 nontuberculous mycobacteria species based on 7547 genomic profiles.</title>
        <authorList>
            <person name="Matsumoto Y."/>
            <person name="Kinjo T."/>
            <person name="Motooka D."/>
            <person name="Nabeya D."/>
            <person name="Jung N."/>
            <person name="Uechi K."/>
            <person name="Horii T."/>
            <person name="Iida T."/>
            <person name="Fujita J."/>
            <person name="Nakamura S."/>
        </authorList>
    </citation>
    <scope>NUCLEOTIDE SEQUENCE [LARGE SCALE GENOMIC DNA]</scope>
    <source>
        <strain evidence="2 3">JCM 12688</strain>
    </source>
</reference>
<evidence type="ECO:0000313" key="2">
    <source>
        <dbReference type="EMBL" id="BBZ19253.1"/>
    </source>
</evidence>
<dbReference type="EMBL" id="AP022608">
    <property type="protein sequence ID" value="BBZ19253.1"/>
    <property type="molecule type" value="Genomic_DNA"/>
</dbReference>
<protein>
    <recommendedName>
        <fullName evidence="4">PH domain-containing protein</fullName>
    </recommendedName>
</protein>
<dbReference type="Proteomes" id="UP000466187">
    <property type="component" value="Chromosome"/>
</dbReference>
<dbReference type="KEGG" id="mgad:MGAD_35880"/>
<evidence type="ECO:0000256" key="1">
    <source>
        <dbReference type="SAM" id="Phobius"/>
    </source>
</evidence>
<gene>
    <name evidence="2" type="ORF">MGAD_35880</name>
</gene>
<dbReference type="RefSeq" id="WP_163688185.1">
    <property type="nucleotide sequence ID" value="NZ_AP022608.1"/>
</dbReference>
<dbReference type="AlphaFoldDB" id="A0A7I7WS03"/>
<organism evidence="2 3">
    <name type="scientific">Mycolicibacterium gadium</name>
    <name type="common">Mycobacterium gadium</name>
    <dbReference type="NCBI Taxonomy" id="1794"/>
    <lineage>
        <taxon>Bacteria</taxon>
        <taxon>Bacillati</taxon>
        <taxon>Actinomycetota</taxon>
        <taxon>Actinomycetes</taxon>
        <taxon>Mycobacteriales</taxon>
        <taxon>Mycobacteriaceae</taxon>
        <taxon>Mycolicibacterium</taxon>
    </lineage>
</organism>
<name>A0A7I7WS03_MYCGU</name>
<accession>A0A7I7WS03</accession>
<feature type="transmembrane region" description="Helical" evidence="1">
    <location>
        <begin position="84"/>
        <end position="105"/>
    </location>
</feature>
<evidence type="ECO:0000313" key="3">
    <source>
        <dbReference type="Proteomes" id="UP000466187"/>
    </source>
</evidence>
<keyword evidence="1" id="KW-0472">Membrane</keyword>
<feature type="transmembrane region" description="Helical" evidence="1">
    <location>
        <begin position="36"/>
        <end position="57"/>
    </location>
</feature>